<sequence length="1057" mass="114974">MQRNLLGVLLARCGQHVPLSELSVAVWSGSPPPSAASSLQVHVHRLRRALGGSRRIAPGPSGYRIDVTADEFDVLRFTELSDRGRRERAEEMADAAVESLERALALWRGEPYSGIAPSPLIVAEAARMTEMQVGAQQELFELRLDRGDHQQLVASLTELVQAHPYHERLAALLMLALYRASRQAEALEMYRTRRKLLVTELGVEPGELLRRMHEAVLRGDERLADVATATLEGTWTPVARRIVGGTTAVPRELPMAPHGFFGRDGEVQRLDRLLATDTAPIAVLTGMGGIGKTALAVHWAHRVADRFPDGQMFIDLRGHSGGTALRPIDALAALLGSLDVAADQIPLDVDQASAKFRTCVEGRRMLIVLDNAASADQVRPLLYGGSECLVLVTSRQRLSGLVADHGAVRVALEPLATEDSRALIAWLTRLPDGPKARAAAVVAELCAGLPLALRIAAANLAEEPGLDPAAYLARLSDGDRLASLQIDDSPDAAIRNVFESSYRAIPAEARRLFRLLGMVPGPDFTAEAAARLASTSVEDAEAVLDRLVAAHLVDRYRPGRYRLHDLLRLYAEERTGAEETPQKRAEATGRLFDWYLHCAHACREALAPAMTHLPVPEWKEARFEPTPGAAAEWLDSERGNLVAAVEHAAEHGPASIAWLLSDALRAYAWSNMSGPDAVRLNEAAIGAAERAGDRLGLAAAELGLSLSLIRSRRSAKAIEHGDRAARLAEEAGWVMGQAAAANNLIGACSDIGRLREGIVYGETALRLCRECGQLTTQCVTLDALGNLHADLGEIHTAAEYFLAEHETAISAGNDAFESIGLINLADVELMRGRLGVANDHIDKVLKALDGRPIAGFHFRHHQVAARIHLAAGRLDRARASAEQAIDGLPEFPWPQLECDTISTLAAVRDAMGEHRDAIDLYDRALDLSKREALFHWIQAMIGRATAQYRLGMLDHARDDSLRALEPAHGSEFRRFEGEALNVIAKIELALERPADADKHAELALRLNRETGYRLAEAESLHVNGDVREAAGDSEGARRYRREARDLYDEMGAVPPPD</sequence>
<dbReference type="SUPFAM" id="SSF48452">
    <property type="entry name" value="TPR-like"/>
    <property type="match status" value="3"/>
</dbReference>
<comment type="caution">
    <text evidence="9">The sequence shown here is derived from an EMBL/GenBank/DDBJ whole genome shotgun (WGS) entry which is preliminary data.</text>
</comment>
<dbReference type="Gene3D" id="1.25.40.10">
    <property type="entry name" value="Tetratricopeptide repeat domain"/>
    <property type="match status" value="4"/>
</dbReference>
<dbReference type="InterPro" id="IPR011990">
    <property type="entry name" value="TPR-like_helical_dom_sf"/>
</dbReference>
<dbReference type="InterPro" id="IPR041617">
    <property type="entry name" value="TPR_MalT"/>
</dbReference>
<dbReference type="GO" id="GO:0003677">
    <property type="term" value="F:DNA binding"/>
    <property type="evidence" value="ECO:0007669"/>
    <property type="project" value="UniProtKB-UniRule"/>
</dbReference>
<dbReference type="InterPro" id="IPR051677">
    <property type="entry name" value="AfsR-DnrI-RedD_regulator"/>
</dbReference>
<dbReference type="PROSITE" id="PS51755">
    <property type="entry name" value="OMPR_PHOB"/>
    <property type="match status" value="1"/>
</dbReference>
<dbReference type="SUPFAM" id="SSF46894">
    <property type="entry name" value="C-terminal effector domain of the bipartite response regulators"/>
    <property type="match status" value="1"/>
</dbReference>
<dbReference type="OrthoDB" id="581105at2"/>
<dbReference type="EMBL" id="STGY01000027">
    <property type="protein sequence ID" value="THV42255.1"/>
    <property type="molecule type" value="Genomic_DNA"/>
</dbReference>
<evidence type="ECO:0000256" key="6">
    <source>
        <dbReference type="PROSITE-ProRule" id="PRU01091"/>
    </source>
</evidence>
<name>A0A4S8QH09_9ACTN</name>
<dbReference type="CDD" id="cd15831">
    <property type="entry name" value="BTAD"/>
    <property type="match status" value="1"/>
</dbReference>
<proteinExistence type="inferred from homology"/>
<dbReference type="SMART" id="SM00028">
    <property type="entry name" value="TPR"/>
    <property type="match status" value="6"/>
</dbReference>
<dbReference type="GO" id="GO:0006355">
    <property type="term" value="P:regulation of DNA-templated transcription"/>
    <property type="evidence" value="ECO:0007669"/>
    <property type="project" value="InterPro"/>
</dbReference>
<dbReference type="InterPro" id="IPR005158">
    <property type="entry name" value="BTAD"/>
</dbReference>
<dbReference type="Pfam" id="PF17874">
    <property type="entry name" value="TPR_MalT"/>
    <property type="match status" value="1"/>
</dbReference>
<feature type="compositionally biased region" description="Basic and acidic residues" evidence="7">
    <location>
        <begin position="1028"/>
        <end position="1047"/>
    </location>
</feature>
<keyword evidence="10" id="KW-1185">Reference proteome</keyword>
<feature type="repeat" description="TPR" evidence="5">
    <location>
        <begin position="898"/>
        <end position="931"/>
    </location>
</feature>
<reference evidence="10" key="1">
    <citation type="submission" date="2019-04" db="EMBL/GenBank/DDBJ databases">
        <title>Nocardioides xinjiangensis sp. nov.</title>
        <authorList>
            <person name="Liu S."/>
        </authorList>
    </citation>
    <scope>NUCLEOTIDE SEQUENCE [LARGE SCALE GENOMIC DNA]</scope>
    <source>
        <strain evidence="10">18</strain>
    </source>
</reference>
<keyword evidence="2" id="KW-0805">Transcription regulation</keyword>
<protein>
    <recommendedName>
        <fullName evidence="8">OmpR/PhoB-type domain-containing protein</fullName>
    </recommendedName>
</protein>
<organism evidence="9 10">
    <name type="scientific">Glycomyces buryatensis</name>
    <dbReference type="NCBI Taxonomy" id="2570927"/>
    <lineage>
        <taxon>Bacteria</taxon>
        <taxon>Bacillati</taxon>
        <taxon>Actinomycetota</taxon>
        <taxon>Actinomycetes</taxon>
        <taxon>Glycomycetales</taxon>
        <taxon>Glycomycetaceae</taxon>
        <taxon>Glycomyces</taxon>
    </lineage>
</organism>
<dbReference type="GO" id="GO:0000160">
    <property type="term" value="P:phosphorelay signal transduction system"/>
    <property type="evidence" value="ECO:0007669"/>
    <property type="project" value="InterPro"/>
</dbReference>
<feature type="region of interest" description="Disordered" evidence="7">
    <location>
        <begin position="1028"/>
        <end position="1057"/>
    </location>
</feature>
<dbReference type="SMART" id="SM01043">
    <property type="entry name" value="BTAD"/>
    <property type="match status" value="1"/>
</dbReference>
<dbReference type="InterPro" id="IPR036388">
    <property type="entry name" value="WH-like_DNA-bd_sf"/>
</dbReference>
<evidence type="ECO:0000256" key="3">
    <source>
        <dbReference type="ARBA" id="ARBA00023125"/>
    </source>
</evidence>
<dbReference type="InterPro" id="IPR019734">
    <property type="entry name" value="TPR_rpt"/>
</dbReference>
<dbReference type="PANTHER" id="PTHR35807">
    <property type="entry name" value="TRANSCRIPTIONAL REGULATOR REDD-RELATED"/>
    <property type="match status" value="1"/>
</dbReference>
<dbReference type="SUPFAM" id="SSF52540">
    <property type="entry name" value="P-loop containing nucleoside triphosphate hydrolases"/>
    <property type="match status" value="1"/>
</dbReference>
<dbReference type="AlphaFoldDB" id="A0A4S8QH09"/>
<evidence type="ECO:0000313" key="9">
    <source>
        <dbReference type="EMBL" id="THV42255.1"/>
    </source>
</evidence>
<reference evidence="9 10" key="2">
    <citation type="submission" date="2019-05" db="EMBL/GenBank/DDBJ databases">
        <title>Glycomyces buryatensis sp. nov.</title>
        <authorList>
            <person name="Nikitina E."/>
        </authorList>
    </citation>
    <scope>NUCLEOTIDE SEQUENCE [LARGE SCALE GENOMIC DNA]</scope>
    <source>
        <strain evidence="9 10">18</strain>
    </source>
</reference>
<dbReference type="PANTHER" id="PTHR35807:SF1">
    <property type="entry name" value="TRANSCRIPTIONAL REGULATOR REDD"/>
    <property type="match status" value="1"/>
</dbReference>
<feature type="domain" description="OmpR/PhoB-type" evidence="8">
    <location>
        <begin position="1"/>
        <end position="67"/>
    </location>
</feature>
<dbReference type="PRINTS" id="PR00364">
    <property type="entry name" value="DISEASERSIST"/>
</dbReference>
<dbReference type="InterPro" id="IPR001867">
    <property type="entry name" value="OmpR/PhoB-type_DNA-bd"/>
</dbReference>
<dbReference type="Gene3D" id="3.40.50.300">
    <property type="entry name" value="P-loop containing nucleotide triphosphate hydrolases"/>
    <property type="match status" value="1"/>
</dbReference>
<gene>
    <name evidence="9" type="ORF">FAB82_07270</name>
</gene>
<dbReference type="Proteomes" id="UP000308760">
    <property type="component" value="Unassembled WGS sequence"/>
</dbReference>
<dbReference type="InterPro" id="IPR027417">
    <property type="entry name" value="P-loop_NTPase"/>
</dbReference>
<evidence type="ECO:0000259" key="8">
    <source>
        <dbReference type="PROSITE" id="PS51755"/>
    </source>
</evidence>
<evidence type="ECO:0000313" key="10">
    <source>
        <dbReference type="Proteomes" id="UP000308760"/>
    </source>
</evidence>
<evidence type="ECO:0000256" key="2">
    <source>
        <dbReference type="ARBA" id="ARBA00023015"/>
    </source>
</evidence>
<dbReference type="PROSITE" id="PS50005">
    <property type="entry name" value="TPR"/>
    <property type="match status" value="1"/>
</dbReference>
<dbReference type="GO" id="GO:0043531">
    <property type="term" value="F:ADP binding"/>
    <property type="evidence" value="ECO:0007669"/>
    <property type="project" value="InterPro"/>
</dbReference>
<keyword evidence="5" id="KW-0802">TPR repeat</keyword>
<evidence type="ECO:0000256" key="1">
    <source>
        <dbReference type="ARBA" id="ARBA00005820"/>
    </source>
</evidence>
<feature type="DNA-binding region" description="OmpR/PhoB-type" evidence="6">
    <location>
        <begin position="1"/>
        <end position="67"/>
    </location>
</feature>
<dbReference type="Pfam" id="PF03704">
    <property type="entry name" value="BTAD"/>
    <property type="match status" value="1"/>
</dbReference>
<evidence type="ECO:0000256" key="5">
    <source>
        <dbReference type="PROSITE-ProRule" id="PRU00339"/>
    </source>
</evidence>
<dbReference type="Gene3D" id="1.10.10.10">
    <property type="entry name" value="Winged helix-like DNA-binding domain superfamily/Winged helix DNA-binding domain"/>
    <property type="match status" value="2"/>
</dbReference>
<comment type="similarity">
    <text evidence="1">Belongs to the AfsR/DnrI/RedD regulatory family.</text>
</comment>
<dbReference type="InterPro" id="IPR016032">
    <property type="entry name" value="Sig_transdc_resp-reg_C-effctor"/>
</dbReference>
<keyword evidence="3 6" id="KW-0238">DNA-binding</keyword>
<evidence type="ECO:0000256" key="7">
    <source>
        <dbReference type="SAM" id="MobiDB-lite"/>
    </source>
</evidence>
<keyword evidence="4" id="KW-0804">Transcription</keyword>
<evidence type="ECO:0000256" key="4">
    <source>
        <dbReference type="ARBA" id="ARBA00023163"/>
    </source>
</evidence>
<accession>A0A4S8QH09</accession>